<dbReference type="Proteomes" id="UP000824469">
    <property type="component" value="Unassembled WGS sequence"/>
</dbReference>
<dbReference type="AlphaFoldDB" id="A0AA38GDV5"/>
<name>A0AA38GDV5_TAXCH</name>
<feature type="compositionally biased region" description="Basic residues" evidence="1">
    <location>
        <begin position="18"/>
        <end position="31"/>
    </location>
</feature>
<feature type="region of interest" description="Disordered" evidence="1">
    <location>
        <begin position="1"/>
        <end position="43"/>
    </location>
</feature>
<evidence type="ECO:0000313" key="3">
    <source>
        <dbReference type="Proteomes" id="UP000824469"/>
    </source>
</evidence>
<dbReference type="EMBL" id="JAHRHJ020000004">
    <property type="protein sequence ID" value="KAH9319874.1"/>
    <property type="molecule type" value="Genomic_DNA"/>
</dbReference>
<reference evidence="2 3" key="1">
    <citation type="journal article" date="2021" name="Nat. Plants">
        <title>The Taxus genome provides insights into paclitaxel biosynthesis.</title>
        <authorList>
            <person name="Xiong X."/>
            <person name="Gou J."/>
            <person name="Liao Q."/>
            <person name="Li Y."/>
            <person name="Zhou Q."/>
            <person name="Bi G."/>
            <person name="Li C."/>
            <person name="Du R."/>
            <person name="Wang X."/>
            <person name="Sun T."/>
            <person name="Guo L."/>
            <person name="Liang H."/>
            <person name="Lu P."/>
            <person name="Wu Y."/>
            <person name="Zhang Z."/>
            <person name="Ro D.K."/>
            <person name="Shang Y."/>
            <person name="Huang S."/>
            <person name="Yan J."/>
        </authorList>
    </citation>
    <scope>NUCLEOTIDE SEQUENCE [LARGE SCALE GENOMIC DNA]</scope>
    <source>
        <strain evidence="2">Ta-2019</strain>
    </source>
</reference>
<gene>
    <name evidence="2" type="ORF">KI387_021643</name>
</gene>
<feature type="non-terminal residue" evidence="2">
    <location>
        <position position="61"/>
    </location>
</feature>
<sequence>MRPPPRQGSGFVTEDKKAKKRGEKRKKKHAGAKQGMRDDNAYLESFSRSRTPYEETCIIIG</sequence>
<proteinExistence type="predicted"/>
<accession>A0AA38GDV5</accession>
<evidence type="ECO:0000313" key="2">
    <source>
        <dbReference type="EMBL" id="KAH9319874.1"/>
    </source>
</evidence>
<comment type="caution">
    <text evidence="2">The sequence shown here is derived from an EMBL/GenBank/DDBJ whole genome shotgun (WGS) entry which is preliminary data.</text>
</comment>
<organism evidence="2 3">
    <name type="scientific">Taxus chinensis</name>
    <name type="common">Chinese yew</name>
    <name type="synonym">Taxus wallichiana var. chinensis</name>
    <dbReference type="NCBI Taxonomy" id="29808"/>
    <lineage>
        <taxon>Eukaryota</taxon>
        <taxon>Viridiplantae</taxon>
        <taxon>Streptophyta</taxon>
        <taxon>Embryophyta</taxon>
        <taxon>Tracheophyta</taxon>
        <taxon>Spermatophyta</taxon>
        <taxon>Pinopsida</taxon>
        <taxon>Pinidae</taxon>
        <taxon>Conifers II</taxon>
        <taxon>Cupressales</taxon>
        <taxon>Taxaceae</taxon>
        <taxon>Taxus</taxon>
    </lineage>
</organism>
<evidence type="ECO:0000256" key="1">
    <source>
        <dbReference type="SAM" id="MobiDB-lite"/>
    </source>
</evidence>
<protein>
    <submittedName>
        <fullName evidence="2">Uncharacterized protein</fullName>
    </submittedName>
</protein>
<keyword evidence="3" id="KW-1185">Reference proteome</keyword>